<evidence type="ECO:0000313" key="5">
    <source>
        <dbReference type="Proteomes" id="UP000058020"/>
    </source>
</evidence>
<reference evidence="4 5" key="1">
    <citation type="journal article" date="2015" name="Genome Announc.">
        <title>Genome Sequence of 'Candidatus Thioglobus autotrophica' Strain EF1, a Chemoautotroph from the SUP05 Clade of Marine Gammaproteobacteria.</title>
        <authorList>
            <person name="Shah V."/>
            <person name="Morris R.M."/>
        </authorList>
    </citation>
    <scope>NUCLEOTIDE SEQUENCE [LARGE SCALE GENOMIC DNA]</scope>
    <source>
        <strain evidence="4 5">EF1</strain>
    </source>
</reference>
<dbReference type="GO" id="GO:0003723">
    <property type="term" value="F:RNA binding"/>
    <property type="evidence" value="ECO:0007669"/>
    <property type="project" value="UniProtKB-UniRule"/>
</dbReference>
<dbReference type="InterPro" id="IPR001890">
    <property type="entry name" value="RNA-binding_CRM"/>
</dbReference>
<dbReference type="RefSeq" id="WP_053951528.1">
    <property type="nucleotide sequence ID" value="NZ_CP010552.1"/>
</dbReference>
<evidence type="ECO:0000313" key="4">
    <source>
        <dbReference type="EMBL" id="ALE52573.1"/>
    </source>
</evidence>
<dbReference type="PANTHER" id="PTHR40065">
    <property type="entry name" value="RNA-BINDING PROTEIN YHBY"/>
    <property type="match status" value="1"/>
</dbReference>
<dbReference type="InterPro" id="IPR035920">
    <property type="entry name" value="YhbY-like_sf"/>
</dbReference>
<sequence length="100" mass="11469">MTKLTNNQKKFLRSKGHSLKPVVMLGQHGLTKGVLAELESSLETHELLKIKVRGDDREDKQRVIDEILKTTRAHLVQVIGNVMVIYRAFDKEPQLILPRK</sequence>
<dbReference type="PROSITE" id="PS51295">
    <property type="entry name" value="CRM"/>
    <property type="match status" value="1"/>
</dbReference>
<organism evidence="4 5">
    <name type="scientific">Candidatus Thioglobus autotrophicus</name>
    <dbReference type="NCBI Taxonomy" id="1705394"/>
    <lineage>
        <taxon>Bacteria</taxon>
        <taxon>Pseudomonadati</taxon>
        <taxon>Pseudomonadota</taxon>
        <taxon>Gammaproteobacteria</taxon>
        <taxon>Candidatus Pseudothioglobaceae</taxon>
        <taxon>Candidatus Thioglobus</taxon>
    </lineage>
</organism>
<dbReference type="AlphaFoldDB" id="A0A0M5LHK0"/>
<gene>
    <name evidence="4" type="ORF">SP60_04705</name>
</gene>
<feature type="domain" description="CRM" evidence="3">
    <location>
        <begin position="2"/>
        <end position="98"/>
    </location>
</feature>
<protein>
    <submittedName>
        <fullName evidence="4">RNA-binding protein YhbY</fullName>
    </submittedName>
</protein>
<evidence type="ECO:0000259" key="3">
    <source>
        <dbReference type="PROSITE" id="PS51295"/>
    </source>
</evidence>
<dbReference type="Proteomes" id="UP000058020">
    <property type="component" value="Chromosome"/>
</dbReference>
<dbReference type="SMART" id="SM01103">
    <property type="entry name" value="CRS1_YhbY"/>
    <property type="match status" value="1"/>
</dbReference>
<dbReference type="STRING" id="1705394.SP60_04705"/>
<proteinExistence type="predicted"/>
<dbReference type="PATRIC" id="fig|1705394.5.peg.943"/>
<name>A0A0M5LHK0_9GAMM</name>
<dbReference type="InterPro" id="IPR017924">
    <property type="entry name" value="RNA-binding_YhbY"/>
</dbReference>
<evidence type="ECO:0000256" key="1">
    <source>
        <dbReference type="ARBA" id="ARBA00022884"/>
    </source>
</evidence>
<accession>A0A0M5LHK0</accession>
<keyword evidence="1 2" id="KW-0694">RNA-binding</keyword>
<dbReference type="NCBIfam" id="TIGR00253">
    <property type="entry name" value="RNA_bind_YhbY"/>
    <property type="match status" value="1"/>
</dbReference>
<dbReference type="InterPro" id="IPR051925">
    <property type="entry name" value="RNA-binding_domain"/>
</dbReference>
<dbReference type="SUPFAM" id="SSF75471">
    <property type="entry name" value="YhbY-like"/>
    <property type="match status" value="1"/>
</dbReference>
<dbReference type="KEGG" id="tho:SP60_04705"/>
<dbReference type="EMBL" id="CP010552">
    <property type="protein sequence ID" value="ALE52573.1"/>
    <property type="molecule type" value="Genomic_DNA"/>
</dbReference>
<keyword evidence="5" id="KW-1185">Reference proteome</keyword>
<dbReference type="PANTHER" id="PTHR40065:SF3">
    <property type="entry name" value="RNA-BINDING PROTEIN YHBY"/>
    <property type="match status" value="1"/>
</dbReference>
<dbReference type="Gene3D" id="3.30.110.60">
    <property type="entry name" value="YhbY-like"/>
    <property type="match status" value="1"/>
</dbReference>
<evidence type="ECO:0000256" key="2">
    <source>
        <dbReference type="PROSITE-ProRule" id="PRU00626"/>
    </source>
</evidence>
<dbReference type="OrthoDB" id="9797519at2"/>
<dbReference type="Pfam" id="PF01985">
    <property type="entry name" value="CRS1_YhbY"/>
    <property type="match status" value="1"/>
</dbReference>